<dbReference type="RefSeq" id="XP_003104572.2">
    <property type="nucleotide sequence ID" value="XM_003104524.2"/>
</dbReference>
<evidence type="ECO:0000313" key="3">
    <source>
        <dbReference type="Proteomes" id="UP000008281"/>
    </source>
</evidence>
<protein>
    <recommendedName>
        <fullName evidence="1">F-box domain-containing protein</fullName>
    </recommendedName>
</protein>
<dbReference type="InterPro" id="IPR001810">
    <property type="entry name" value="F-box_dom"/>
</dbReference>
<evidence type="ECO:0000259" key="1">
    <source>
        <dbReference type="PROSITE" id="PS50181"/>
    </source>
</evidence>
<sequence>MSLEPSTLLNLPDVAKDHLMEYLNYIDIARLRKTCHVFRQYLQVMLPDANIPSIQVVQDEKSMKQF</sequence>
<dbReference type="KEGG" id="crq:GCK72_021390"/>
<dbReference type="PROSITE" id="PS50181">
    <property type="entry name" value="FBOX"/>
    <property type="match status" value="1"/>
</dbReference>
<dbReference type="AlphaFoldDB" id="E3MGQ5"/>
<accession>E3MGQ5</accession>
<dbReference type="SUPFAM" id="SSF81383">
    <property type="entry name" value="F-box domain"/>
    <property type="match status" value="1"/>
</dbReference>
<dbReference type="STRING" id="31234.E3MGQ5"/>
<feature type="domain" description="F-box" evidence="1">
    <location>
        <begin position="5"/>
        <end position="54"/>
    </location>
</feature>
<dbReference type="GeneID" id="9808612"/>
<dbReference type="CTD" id="9808612"/>
<organism evidence="3">
    <name type="scientific">Caenorhabditis remanei</name>
    <name type="common">Caenorhabditis vulgaris</name>
    <dbReference type="NCBI Taxonomy" id="31234"/>
    <lineage>
        <taxon>Eukaryota</taxon>
        <taxon>Metazoa</taxon>
        <taxon>Ecdysozoa</taxon>
        <taxon>Nematoda</taxon>
        <taxon>Chromadorea</taxon>
        <taxon>Rhabditida</taxon>
        <taxon>Rhabditina</taxon>
        <taxon>Rhabditomorpha</taxon>
        <taxon>Rhabditoidea</taxon>
        <taxon>Rhabditidae</taxon>
        <taxon>Peloderinae</taxon>
        <taxon>Caenorhabditis</taxon>
    </lineage>
</organism>
<gene>
    <name evidence="2" type="ORF">CRE_23425</name>
</gene>
<dbReference type="EMBL" id="DS268444">
    <property type="protein sequence ID" value="EFP01725.1"/>
    <property type="molecule type" value="Genomic_DNA"/>
</dbReference>
<reference evidence="2" key="1">
    <citation type="submission" date="2007-07" db="EMBL/GenBank/DDBJ databases">
        <title>PCAP assembly of the Caenorhabditis remanei genome.</title>
        <authorList>
            <consortium name="The Caenorhabditis remanei Sequencing Consortium"/>
            <person name="Wilson R.K."/>
        </authorList>
    </citation>
    <scope>NUCLEOTIDE SEQUENCE [LARGE SCALE GENOMIC DNA]</scope>
    <source>
        <strain evidence="2">PB4641</strain>
    </source>
</reference>
<evidence type="ECO:0000313" key="2">
    <source>
        <dbReference type="EMBL" id="EFP01725.1"/>
    </source>
</evidence>
<dbReference type="Proteomes" id="UP000008281">
    <property type="component" value="Unassembled WGS sequence"/>
</dbReference>
<name>E3MGQ5_CAERE</name>
<dbReference type="Pfam" id="PF00646">
    <property type="entry name" value="F-box"/>
    <property type="match status" value="1"/>
</dbReference>
<keyword evidence="3" id="KW-1185">Reference proteome</keyword>
<dbReference type="InterPro" id="IPR036047">
    <property type="entry name" value="F-box-like_dom_sf"/>
</dbReference>
<proteinExistence type="predicted"/>
<dbReference type="InParanoid" id="E3MGQ5"/>
<dbReference type="HOGENOM" id="CLU_2833643_0_0_1"/>